<proteinExistence type="predicted"/>
<feature type="compositionally biased region" description="Polar residues" evidence="1">
    <location>
        <begin position="1"/>
        <end position="10"/>
    </location>
</feature>
<organism evidence="3 4">
    <name type="scientific">Tetrabaena socialis</name>
    <dbReference type="NCBI Taxonomy" id="47790"/>
    <lineage>
        <taxon>Eukaryota</taxon>
        <taxon>Viridiplantae</taxon>
        <taxon>Chlorophyta</taxon>
        <taxon>core chlorophytes</taxon>
        <taxon>Chlorophyceae</taxon>
        <taxon>CS clade</taxon>
        <taxon>Chlamydomonadales</taxon>
        <taxon>Tetrabaenaceae</taxon>
        <taxon>Tetrabaena</taxon>
    </lineage>
</organism>
<evidence type="ECO:0000256" key="1">
    <source>
        <dbReference type="SAM" id="MobiDB-lite"/>
    </source>
</evidence>
<dbReference type="InterPro" id="IPR011009">
    <property type="entry name" value="Kinase-like_dom_sf"/>
</dbReference>
<feature type="non-terminal residue" evidence="3">
    <location>
        <position position="1"/>
    </location>
</feature>
<feature type="compositionally biased region" description="Low complexity" evidence="1">
    <location>
        <begin position="18"/>
        <end position="27"/>
    </location>
</feature>
<dbReference type="InterPro" id="IPR000719">
    <property type="entry name" value="Prot_kinase_dom"/>
</dbReference>
<dbReference type="OrthoDB" id="1711006at2759"/>
<sequence>PPAADDSSSGAWHPVQPPCGAGPRSPAASPPPADSSAGNAWRSVPLVASGAPSDSSWLVPASVLGPRVPAPSRGDLFSRMSADAPLTMPSSPISRYTKNTGLLRCAVEVAQGMAYLHGLGLAHGDLTPKNVLLKSTATSRRGYACKISDFGLSNPTSTGEHLPSDTSCWGTLAYIAPLCPAHIQPCTGHLRRGGVKEAVLLVQLVPARQP</sequence>
<dbReference type="GO" id="GO:0005524">
    <property type="term" value="F:ATP binding"/>
    <property type="evidence" value="ECO:0007669"/>
    <property type="project" value="InterPro"/>
</dbReference>
<evidence type="ECO:0000259" key="2">
    <source>
        <dbReference type="PROSITE" id="PS50011"/>
    </source>
</evidence>
<reference evidence="3 4" key="1">
    <citation type="journal article" date="2017" name="Mol. Biol. Evol.">
        <title>The 4-celled Tetrabaena socialis nuclear genome reveals the essential components for genetic control of cell number at the origin of multicellularity in the volvocine lineage.</title>
        <authorList>
            <person name="Featherston J."/>
            <person name="Arakaki Y."/>
            <person name="Hanschen E.R."/>
            <person name="Ferris P.J."/>
            <person name="Michod R.E."/>
            <person name="Olson B.J.S.C."/>
            <person name="Nozaki H."/>
            <person name="Durand P.M."/>
        </authorList>
    </citation>
    <scope>NUCLEOTIDE SEQUENCE [LARGE SCALE GENOMIC DNA]</scope>
    <source>
        <strain evidence="3 4">NIES-571</strain>
    </source>
</reference>
<dbReference type="PROSITE" id="PS50011">
    <property type="entry name" value="PROTEIN_KINASE_DOM"/>
    <property type="match status" value="1"/>
</dbReference>
<dbReference type="PANTHER" id="PTHR44329:SF214">
    <property type="entry name" value="PROTEIN KINASE DOMAIN-CONTAINING PROTEIN"/>
    <property type="match status" value="1"/>
</dbReference>
<keyword evidence="4" id="KW-1185">Reference proteome</keyword>
<dbReference type="InterPro" id="IPR051681">
    <property type="entry name" value="Ser/Thr_Kinases-Pseudokinases"/>
</dbReference>
<dbReference type="AlphaFoldDB" id="A0A2J7ZKM9"/>
<dbReference type="SUPFAM" id="SSF56112">
    <property type="entry name" value="Protein kinase-like (PK-like)"/>
    <property type="match status" value="1"/>
</dbReference>
<evidence type="ECO:0000313" key="3">
    <source>
        <dbReference type="EMBL" id="PNH00828.1"/>
    </source>
</evidence>
<keyword evidence="3" id="KW-0808">Transferase</keyword>
<feature type="non-terminal residue" evidence="3">
    <location>
        <position position="210"/>
    </location>
</feature>
<evidence type="ECO:0000313" key="4">
    <source>
        <dbReference type="Proteomes" id="UP000236333"/>
    </source>
</evidence>
<dbReference type="Gene3D" id="1.10.510.10">
    <property type="entry name" value="Transferase(Phosphotransferase) domain 1"/>
    <property type="match status" value="1"/>
</dbReference>
<comment type="caution">
    <text evidence="3">The sequence shown here is derived from an EMBL/GenBank/DDBJ whole genome shotgun (WGS) entry which is preliminary data.</text>
</comment>
<feature type="region of interest" description="Disordered" evidence="1">
    <location>
        <begin position="1"/>
        <end position="40"/>
    </location>
</feature>
<feature type="domain" description="Protein kinase" evidence="2">
    <location>
        <begin position="1"/>
        <end position="210"/>
    </location>
</feature>
<gene>
    <name evidence="3" type="ORF">TSOC_013327</name>
</gene>
<dbReference type="PANTHER" id="PTHR44329">
    <property type="entry name" value="SERINE/THREONINE-PROTEIN KINASE TNNI3K-RELATED"/>
    <property type="match status" value="1"/>
</dbReference>
<dbReference type="Pfam" id="PF07714">
    <property type="entry name" value="PK_Tyr_Ser-Thr"/>
    <property type="match status" value="1"/>
</dbReference>
<protein>
    <submittedName>
        <fullName evidence="3">Serine/threonine-protein kinase grp</fullName>
    </submittedName>
</protein>
<keyword evidence="3" id="KW-0418">Kinase</keyword>
<accession>A0A2J7ZKM9</accession>
<dbReference type="EMBL" id="PGGS01001149">
    <property type="protein sequence ID" value="PNH00828.1"/>
    <property type="molecule type" value="Genomic_DNA"/>
</dbReference>
<dbReference type="GO" id="GO:0004674">
    <property type="term" value="F:protein serine/threonine kinase activity"/>
    <property type="evidence" value="ECO:0007669"/>
    <property type="project" value="TreeGrafter"/>
</dbReference>
<name>A0A2J7ZKM9_9CHLO</name>
<dbReference type="InterPro" id="IPR001245">
    <property type="entry name" value="Ser-Thr/Tyr_kinase_cat_dom"/>
</dbReference>
<dbReference type="Proteomes" id="UP000236333">
    <property type="component" value="Unassembled WGS sequence"/>
</dbReference>